<evidence type="ECO:0000313" key="2">
    <source>
        <dbReference type="EMBL" id="OYR20910.1"/>
    </source>
</evidence>
<organism evidence="2 3">
    <name type="scientific">Brucella thiophenivorans</name>
    <dbReference type="NCBI Taxonomy" id="571255"/>
    <lineage>
        <taxon>Bacteria</taxon>
        <taxon>Pseudomonadati</taxon>
        <taxon>Pseudomonadota</taxon>
        <taxon>Alphaproteobacteria</taxon>
        <taxon>Hyphomicrobiales</taxon>
        <taxon>Brucellaceae</taxon>
        <taxon>Brucella/Ochrobactrum group</taxon>
        <taxon>Brucella</taxon>
    </lineage>
</organism>
<dbReference type="Proteomes" id="UP000215590">
    <property type="component" value="Unassembled WGS sequence"/>
</dbReference>
<sequence length="483" mass="54984">MALAFSVPTSPSTLKTFKSNFFTAVWCLKLNCETCFHFDLSDRLRRVKFVLKIAIINHDFCGFSGSEIVTLEIANYFASRGGNVVIRAERFSDVFKPNLHERVSVSPHRIDISKFDIVWSQNGHFALNTESLRDLRVWKGIFIASHLSSSTPAEAYHYPFSAKYADGIIFNAERVQEELMSRAPANGFICNFRNAAPKKFHKPNVARSKSLENLLVVSNHLPEEVSSALSILKNSGIVCHHVGIGGMRKLIEPADIHAADAVMSIGKTVQYSLVGGCPVYCYDHFGGPGWLSVSNYELAEKRNFSGRCTAVKKSAEQIVEELLNGYAQAKKFTINKLPFFHERFDLEAILDAFMDQITTSGTENRFNSQDCIDHIDLMRGALLHVEWIWGDVYGREHLLHSQLIKRELEKIQEYQIKQGTAQELANLRVQELEKSNSELEKSRLEAIRVLSISWMVGLAFQPWRAKEWNKIRKMQRRYKNEAM</sequence>
<feature type="coiled-coil region" evidence="1">
    <location>
        <begin position="422"/>
        <end position="449"/>
    </location>
</feature>
<dbReference type="SUPFAM" id="SSF53756">
    <property type="entry name" value="UDP-Glycosyltransferase/glycogen phosphorylase"/>
    <property type="match status" value="1"/>
</dbReference>
<dbReference type="EMBL" id="NNRJ01000013">
    <property type="protein sequence ID" value="OYR20910.1"/>
    <property type="molecule type" value="Genomic_DNA"/>
</dbReference>
<accession>A0A256G1N5</accession>
<reference evidence="2 3" key="1">
    <citation type="submission" date="2017-07" db="EMBL/GenBank/DDBJ databases">
        <title>Phylogenetic study on the rhizospheric bacterium Ochrobactrum sp. A44.</title>
        <authorList>
            <person name="Krzyzanowska D.M."/>
            <person name="Ossowicki A."/>
            <person name="Rajewska M."/>
            <person name="Maciag T."/>
            <person name="Kaczynski Z."/>
            <person name="Czerwicka M."/>
            <person name="Jafra S."/>
        </authorList>
    </citation>
    <scope>NUCLEOTIDE SEQUENCE [LARGE SCALE GENOMIC DNA]</scope>
    <source>
        <strain evidence="2 3">DSM 7216</strain>
    </source>
</reference>
<proteinExistence type="predicted"/>
<keyword evidence="1" id="KW-0175">Coiled coil</keyword>
<comment type="caution">
    <text evidence="2">The sequence shown here is derived from an EMBL/GenBank/DDBJ whole genome shotgun (WGS) entry which is preliminary data.</text>
</comment>
<name>A0A256G1N5_9HYPH</name>
<dbReference type="AlphaFoldDB" id="A0A256G1N5"/>
<keyword evidence="3" id="KW-1185">Reference proteome</keyword>
<evidence type="ECO:0000256" key="1">
    <source>
        <dbReference type="SAM" id="Coils"/>
    </source>
</evidence>
<gene>
    <name evidence="2" type="ORF">CEV31_0879</name>
</gene>
<protein>
    <submittedName>
        <fullName evidence="2">Glycosyltransferase Family 4 family protein</fullName>
    </submittedName>
</protein>
<keyword evidence="2" id="KW-0808">Transferase</keyword>
<evidence type="ECO:0000313" key="3">
    <source>
        <dbReference type="Proteomes" id="UP000215590"/>
    </source>
</evidence>
<dbReference type="GO" id="GO:0016740">
    <property type="term" value="F:transferase activity"/>
    <property type="evidence" value="ECO:0007669"/>
    <property type="project" value="UniProtKB-KW"/>
</dbReference>